<organism evidence="8 9">
    <name type="scientific">Clitoria ternatea</name>
    <name type="common">Butterfly pea</name>
    <dbReference type="NCBI Taxonomy" id="43366"/>
    <lineage>
        <taxon>Eukaryota</taxon>
        <taxon>Viridiplantae</taxon>
        <taxon>Streptophyta</taxon>
        <taxon>Embryophyta</taxon>
        <taxon>Tracheophyta</taxon>
        <taxon>Spermatophyta</taxon>
        <taxon>Magnoliopsida</taxon>
        <taxon>eudicotyledons</taxon>
        <taxon>Gunneridae</taxon>
        <taxon>Pentapetalae</taxon>
        <taxon>rosids</taxon>
        <taxon>fabids</taxon>
        <taxon>Fabales</taxon>
        <taxon>Fabaceae</taxon>
        <taxon>Papilionoideae</taxon>
        <taxon>50 kb inversion clade</taxon>
        <taxon>NPAAA clade</taxon>
        <taxon>indigoferoid/millettioid clade</taxon>
        <taxon>Phaseoleae</taxon>
        <taxon>Clitoria</taxon>
    </lineage>
</organism>
<evidence type="ECO:0000256" key="2">
    <source>
        <dbReference type="ARBA" id="ARBA00022692"/>
    </source>
</evidence>
<feature type="compositionally biased region" description="Basic and acidic residues" evidence="6">
    <location>
        <begin position="541"/>
        <end position="558"/>
    </location>
</feature>
<dbReference type="EMBL" id="JAYKXN010000007">
    <property type="protein sequence ID" value="KAK7272286.1"/>
    <property type="molecule type" value="Genomic_DNA"/>
</dbReference>
<feature type="domain" description="GTD-binding" evidence="7">
    <location>
        <begin position="132"/>
        <end position="230"/>
    </location>
</feature>
<evidence type="ECO:0000256" key="3">
    <source>
        <dbReference type="ARBA" id="ARBA00022989"/>
    </source>
</evidence>
<keyword evidence="4" id="KW-0472">Membrane</keyword>
<dbReference type="AlphaFoldDB" id="A0AAN9FBN7"/>
<evidence type="ECO:0000313" key="8">
    <source>
        <dbReference type="EMBL" id="KAK7272286.1"/>
    </source>
</evidence>
<reference evidence="8 9" key="1">
    <citation type="submission" date="2024-01" db="EMBL/GenBank/DDBJ databases">
        <title>The genomes of 5 underutilized Papilionoideae crops provide insights into root nodulation and disease resistance.</title>
        <authorList>
            <person name="Yuan L."/>
        </authorList>
    </citation>
    <scope>NUCLEOTIDE SEQUENCE [LARGE SCALE GENOMIC DNA]</scope>
    <source>
        <strain evidence="8">LY-2023</strain>
        <tissue evidence="8">Leaf</tissue>
    </source>
</reference>
<evidence type="ECO:0000259" key="7">
    <source>
        <dbReference type="PROSITE" id="PS51775"/>
    </source>
</evidence>
<keyword evidence="3" id="KW-1133">Transmembrane helix</keyword>
<dbReference type="Pfam" id="PF04576">
    <property type="entry name" value="Zein-binding"/>
    <property type="match status" value="1"/>
</dbReference>
<feature type="compositionally biased region" description="Basic and acidic residues" evidence="6">
    <location>
        <begin position="397"/>
        <end position="410"/>
    </location>
</feature>
<dbReference type="InterPro" id="IPR007656">
    <property type="entry name" value="GTD-bd"/>
</dbReference>
<sequence length="566" mass="63732">MDFPSTFHFLTEFGCSFVLLRSFSTLLNYLGIFMMLTFCFKVLRFGWYSKSALHFLCDSGGVPTIRFCLENLVWAVSKPKAEPLQKGRGPKSNLSIRKRSKVAGGMVNANSEDGSEGKGVNEKKVLNEDEVFDVMTLRKMAKIERRKANAACAELEKERTAAASSAEEAMAMILRLQSEKSAAEIQANQFGRMADQKLEYDQEVIESLQWAATQRESHKSSLEDQMEIYKGQLKPFLTDDEIEQIGAGVDEDFGYDDDRCLDEIDQILAGINRDFGYNGDDRGFRYDGDNHHHDQYGRDGADVDRDFEYDDHGLDEREHIGDDVNRSFACNDHGQDEIDRIGDDLNRSFGYDDHHHDNGSYEIDQTKADVNESFGYDDHHDDGGSNEINNQIGADGDGDHHDGGSDKIEEPIGVNVDRGFGYDDDDHHGPDAINPIGADVDKDFEYDDHGPNEVDQIEEPIGANIDRNFIYDDDPCHVRDGRDQIEADVSTSSGYVGCDDHHHCLNETNQIEDHHHGLYETKQIEDHHHSLDETGQSGDGVGRDFGYDDHDHDHDRALNDSVVSFP</sequence>
<evidence type="ECO:0000256" key="4">
    <source>
        <dbReference type="ARBA" id="ARBA00023136"/>
    </source>
</evidence>
<proteinExistence type="predicted"/>
<comment type="subcellular location">
    <subcellularLocation>
        <location evidence="1">Membrane</location>
    </subcellularLocation>
</comment>
<dbReference type="GO" id="GO:0080115">
    <property type="term" value="F:myosin XI tail binding"/>
    <property type="evidence" value="ECO:0007669"/>
    <property type="project" value="UniProtKB-ARBA"/>
</dbReference>
<feature type="region of interest" description="Disordered" evidence="6">
    <location>
        <begin position="372"/>
        <end position="412"/>
    </location>
</feature>
<accession>A0AAN9FBN7</accession>
<evidence type="ECO:0000313" key="9">
    <source>
        <dbReference type="Proteomes" id="UP001359559"/>
    </source>
</evidence>
<dbReference type="PROSITE" id="PS51775">
    <property type="entry name" value="GTD_BINDING"/>
    <property type="match status" value="1"/>
</dbReference>
<gene>
    <name evidence="8" type="ORF">RJT34_28786</name>
</gene>
<dbReference type="Proteomes" id="UP001359559">
    <property type="component" value="Unassembled WGS sequence"/>
</dbReference>
<evidence type="ECO:0000256" key="1">
    <source>
        <dbReference type="ARBA" id="ARBA00004370"/>
    </source>
</evidence>
<evidence type="ECO:0000256" key="5">
    <source>
        <dbReference type="SAM" id="Coils"/>
    </source>
</evidence>
<feature type="coiled-coil region" evidence="5">
    <location>
        <begin position="138"/>
        <end position="186"/>
    </location>
</feature>
<evidence type="ECO:0000256" key="6">
    <source>
        <dbReference type="SAM" id="MobiDB-lite"/>
    </source>
</evidence>
<feature type="region of interest" description="Disordered" evidence="6">
    <location>
        <begin position="530"/>
        <end position="566"/>
    </location>
</feature>
<keyword evidence="5" id="KW-0175">Coiled coil</keyword>
<protein>
    <recommendedName>
        <fullName evidence="7">GTD-binding domain-containing protein</fullName>
    </recommendedName>
</protein>
<comment type="caution">
    <text evidence="8">The sequence shown here is derived from an EMBL/GenBank/DDBJ whole genome shotgun (WGS) entry which is preliminary data.</text>
</comment>
<keyword evidence="2" id="KW-0812">Transmembrane</keyword>
<keyword evidence="9" id="KW-1185">Reference proteome</keyword>
<dbReference type="PANTHER" id="PTHR31422:SF2">
    <property type="entry name" value="PROTEIN FLOURY 1-LIKE"/>
    <property type="match status" value="1"/>
</dbReference>
<feature type="compositionally biased region" description="Basic and acidic residues" evidence="6">
    <location>
        <begin position="372"/>
        <end position="383"/>
    </location>
</feature>
<dbReference type="PANTHER" id="PTHR31422">
    <property type="entry name" value="BNAANNG28530D PROTEIN"/>
    <property type="match status" value="1"/>
</dbReference>
<name>A0AAN9FBN7_CLITE</name>
<dbReference type="GO" id="GO:0016020">
    <property type="term" value="C:membrane"/>
    <property type="evidence" value="ECO:0007669"/>
    <property type="project" value="UniProtKB-SubCell"/>
</dbReference>